<name>A0A7L4YTC9_9ACTN</name>
<evidence type="ECO:0000313" key="4">
    <source>
        <dbReference type="Proteomes" id="UP000463857"/>
    </source>
</evidence>
<organism evidence="3 4">
    <name type="scientific">Epidermidibacterium keratini</name>
    <dbReference type="NCBI Taxonomy" id="1891644"/>
    <lineage>
        <taxon>Bacteria</taxon>
        <taxon>Bacillati</taxon>
        <taxon>Actinomycetota</taxon>
        <taxon>Actinomycetes</taxon>
        <taxon>Sporichthyales</taxon>
        <taxon>Sporichthyaceae</taxon>
        <taxon>Epidermidibacterium</taxon>
    </lineage>
</organism>
<evidence type="ECO:0000313" key="3">
    <source>
        <dbReference type="EMBL" id="QHC01787.1"/>
    </source>
</evidence>
<feature type="region of interest" description="Disordered" evidence="1">
    <location>
        <begin position="207"/>
        <end position="232"/>
    </location>
</feature>
<dbReference type="InParanoid" id="A0A7L4YTC9"/>
<keyword evidence="2" id="KW-0472">Membrane</keyword>
<reference evidence="3 4" key="1">
    <citation type="journal article" date="2018" name="Int. J. Syst. Evol. Microbiol.">
        <title>Epidermidibacterium keratini gen. nov., sp. nov., a member of the family Sporichthyaceae, isolated from keratin epidermis.</title>
        <authorList>
            <person name="Lee D.G."/>
            <person name="Trujillo M.E."/>
            <person name="Kang S."/>
            <person name="Nam J.J."/>
            <person name="Kim Y.J."/>
        </authorList>
    </citation>
    <scope>NUCLEOTIDE SEQUENCE [LARGE SCALE GENOMIC DNA]</scope>
    <source>
        <strain evidence="3 4">EPI-7</strain>
    </source>
</reference>
<dbReference type="OrthoDB" id="9813719at2"/>
<feature type="transmembrane region" description="Helical" evidence="2">
    <location>
        <begin position="83"/>
        <end position="104"/>
    </location>
</feature>
<keyword evidence="2" id="KW-0812">Transmembrane</keyword>
<gene>
    <name evidence="3" type="ORF">EK0264_16865</name>
</gene>
<proteinExistence type="predicted"/>
<dbReference type="EMBL" id="CP047156">
    <property type="protein sequence ID" value="QHC01787.1"/>
    <property type="molecule type" value="Genomic_DNA"/>
</dbReference>
<feature type="transmembrane region" description="Helical" evidence="2">
    <location>
        <begin position="51"/>
        <end position="71"/>
    </location>
</feature>
<keyword evidence="4" id="KW-1185">Reference proteome</keyword>
<dbReference type="RefSeq" id="WP_159546911.1">
    <property type="nucleotide sequence ID" value="NZ_CP047156.1"/>
</dbReference>
<sequence length="279" mass="30582">MTENSPARNATQAPAPTLHPADVFRAQPRQSEPQGGEFAVVRTRQSRLRALAWWIIPAALLCLIPAIVVWWRPEPSYLVGATWLIALLCVILVIAIGAAVAWFVPIGRTGTVLNLDDTAITFGPAAGTEQVALPWERVRRCEIAGRLGRTLIVTVAEERPPEPEAEPDEPHETADEPLPPLDFEADPPPPTVQPSREVFEQIRPLEPAKPEPADEPQETAPAEPAVKPRRGERWNEHFYGTPYAVSLWATSPKTADVQAAIEAYSAGRFAASSRRLSKP</sequence>
<dbReference type="KEGG" id="eke:EK0264_16865"/>
<dbReference type="AlphaFoldDB" id="A0A7L4YTC9"/>
<evidence type="ECO:0000256" key="1">
    <source>
        <dbReference type="SAM" id="MobiDB-lite"/>
    </source>
</evidence>
<dbReference type="Proteomes" id="UP000463857">
    <property type="component" value="Chromosome"/>
</dbReference>
<keyword evidence="2" id="KW-1133">Transmembrane helix</keyword>
<accession>A0A7L4YTC9</accession>
<feature type="compositionally biased region" description="Basic and acidic residues" evidence="1">
    <location>
        <begin position="156"/>
        <end position="174"/>
    </location>
</feature>
<evidence type="ECO:0000256" key="2">
    <source>
        <dbReference type="SAM" id="Phobius"/>
    </source>
</evidence>
<protein>
    <submittedName>
        <fullName evidence="3">Uncharacterized protein</fullName>
    </submittedName>
</protein>
<feature type="region of interest" description="Disordered" evidence="1">
    <location>
        <begin position="154"/>
        <end position="194"/>
    </location>
</feature>